<feature type="region of interest" description="Disordered" evidence="1">
    <location>
        <begin position="327"/>
        <end position="367"/>
    </location>
</feature>
<evidence type="ECO:0000256" key="1">
    <source>
        <dbReference type="SAM" id="MobiDB-lite"/>
    </source>
</evidence>
<feature type="transmembrane region" description="Helical" evidence="2">
    <location>
        <begin position="109"/>
        <end position="132"/>
    </location>
</feature>
<feature type="compositionally biased region" description="Polar residues" evidence="1">
    <location>
        <begin position="341"/>
        <end position="367"/>
    </location>
</feature>
<feature type="region of interest" description="Disordered" evidence="1">
    <location>
        <begin position="222"/>
        <end position="301"/>
    </location>
</feature>
<dbReference type="OrthoDB" id="6161059at2759"/>
<dbReference type="Proteomes" id="UP000828390">
    <property type="component" value="Unassembled WGS sequence"/>
</dbReference>
<feature type="transmembrane region" description="Helical" evidence="2">
    <location>
        <begin position="144"/>
        <end position="170"/>
    </location>
</feature>
<evidence type="ECO:0000256" key="2">
    <source>
        <dbReference type="SAM" id="Phobius"/>
    </source>
</evidence>
<feature type="transmembrane region" description="Helical" evidence="2">
    <location>
        <begin position="190"/>
        <end position="214"/>
    </location>
</feature>
<dbReference type="EMBL" id="JAIWYP010000002">
    <property type="protein sequence ID" value="KAH3866901.1"/>
    <property type="molecule type" value="Genomic_DNA"/>
</dbReference>
<keyword evidence="2" id="KW-1133">Transmembrane helix</keyword>
<name>A0A9D4LZL8_DREPO</name>
<evidence type="ECO:0000313" key="4">
    <source>
        <dbReference type="Proteomes" id="UP000828390"/>
    </source>
</evidence>
<feature type="compositionally biased region" description="Basic and acidic residues" evidence="1">
    <location>
        <begin position="277"/>
        <end position="286"/>
    </location>
</feature>
<keyword evidence="4" id="KW-1185">Reference proteome</keyword>
<feature type="compositionally biased region" description="Polar residues" evidence="1">
    <location>
        <begin position="229"/>
        <end position="242"/>
    </location>
</feature>
<dbReference type="Gene3D" id="1.20.140.150">
    <property type="match status" value="1"/>
</dbReference>
<feature type="transmembrane region" description="Helical" evidence="2">
    <location>
        <begin position="7"/>
        <end position="30"/>
    </location>
</feature>
<protein>
    <submittedName>
        <fullName evidence="3">Uncharacterized protein</fullName>
    </submittedName>
</protein>
<proteinExistence type="predicted"/>
<gene>
    <name evidence="3" type="ORF">DPMN_030024</name>
</gene>
<keyword evidence="2" id="KW-0812">Transmembrane</keyword>
<evidence type="ECO:0000313" key="3">
    <source>
        <dbReference type="EMBL" id="KAH3866901.1"/>
    </source>
</evidence>
<dbReference type="AlphaFoldDB" id="A0A9D4LZL8"/>
<feature type="compositionally biased region" description="Basic and acidic residues" evidence="1">
    <location>
        <begin position="259"/>
        <end position="270"/>
    </location>
</feature>
<reference evidence="3" key="2">
    <citation type="submission" date="2020-11" db="EMBL/GenBank/DDBJ databases">
        <authorList>
            <person name="McCartney M.A."/>
            <person name="Auch B."/>
            <person name="Kono T."/>
            <person name="Mallez S."/>
            <person name="Becker A."/>
            <person name="Gohl D.M."/>
            <person name="Silverstein K.A.T."/>
            <person name="Koren S."/>
            <person name="Bechman K.B."/>
            <person name="Herman A."/>
            <person name="Abrahante J.E."/>
            <person name="Garbe J."/>
        </authorList>
    </citation>
    <scope>NUCLEOTIDE SEQUENCE</scope>
    <source>
        <strain evidence="3">Duluth1</strain>
        <tissue evidence="3">Whole animal</tissue>
    </source>
</reference>
<organism evidence="3 4">
    <name type="scientific">Dreissena polymorpha</name>
    <name type="common">Zebra mussel</name>
    <name type="synonym">Mytilus polymorpha</name>
    <dbReference type="NCBI Taxonomy" id="45954"/>
    <lineage>
        <taxon>Eukaryota</taxon>
        <taxon>Metazoa</taxon>
        <taxon>Spiralia</taxon>
        <taxon>Lophotrochozoa</taxon>
        <taxon>Mollusca</taxon>
        <taxon>Bivalvia</taxon>
        <taxon>Autobranchia</taxon>
        <taxon>Heteroconchia</taxon>
        <taxon>Euheterodonta</taxon>
        <taxon>Imparidentia</taxon>
        <taxon>Neoheterodontei</taxon>
        <taxon>Myida</taxon>
        <taxon>Dreissenoidea</taxon>
        <taxon>Dreissenidae</taxon>
        <taxon>Dreissena</taxon>
    </lineage>
</organism>
<comment type="caution">
    <text evidence="3">The sequence shown here is derived from an EMBL/GenBank/DDBJ whole genome shotgun (WGS) entry which is preliminary data.</text>
</comment>
<sequence>MGWTGLLVSGITAAFAGLFLMAVGFAIPFWTSFLVTENSAGKTLEYSVYLGIWYLMACIKGQSNSCSSETIEPNFNTSSKLPDFKTDFSSIKAEFVAQRGDLALARFDYWWALQITSTIALGLVVLAALILLYCRCASIHSRGFFAFAGLLLAAGGAGALGISIAISVGLGDTFDLEFKLNDETFPWSVLLFGVGSLLVLLSAVIVLVSVCCWARYGGENQEEKGYPSNEPTMPMTSLSQSYDRTRQPPTGPGTYDYMDYGRENRYERGQFSKSKKYRDPADEFRDYPNGNAGESRGYPVDGYRGSYPAPDYRVSYPAADYRDDYRRGAEKGISNRGYEGNGQQYPYSASQSNNNMYRPYSQSTGRF</sequence>
<reference evidence="3" key="1">
    <citation type="journal article" date="2019" name="bioRxiv">
        <title>The Genome of the Zebra Mussel, Dreissena polymorpha: A Resource for Invasive Species Research.</title>
        <authorList>
            <person name="McCartney M.A."/>
            <person name="Auch B."/>
            <person name="Kono T."/>
            <person name="Mallez S."/>
            <person name="Zhang Y."/>
            <person name="Obille A."/>
            <person name="Becker A."/>
            <person name="Abrahante J.E."/>
            <person name="Garbe J."/>
            <person name="Badalamenti J.P."/>
            <person name="Herman A."/>
            <person name="Mangelson H."/>
            <person name="Liachko I."/>
            <person name="Sullivan S."/>
            <person name="Sone E.D."/>
            <person name="Koren S."/>
            <person name="Silverstein K.A.T."/>
            <person name="Beckman K.B."/>
            <person name="Gohl D.M."/>
        </authorList>
    </citation>
    <scope>NUCLEOTIDE SEQUENCE</scope>
    <source>
        <strain evidence="3">Duluth1</strain>
        <tissue evidence="3">Whole animal</tissue>
    </source>
</reference>
<keyword evidence="2" id="KW-0472">Membrane</keyword>
<accession>A0A9D4LZL8</accession>